<comment type="caution">
    <text evidence="3">The sequence shown here is derived from an EMBL/GenBank/DDBJ whole genome shotgun (WGS) entry which is preliminary data.</text>
</comment>
<keyword evidence="1" id="KW-0175">Coiled coil</keyword>
<proteinExistence type="predicted"/>
<sequence length="828" mass="92025">MLFETSVSTSDASQKSKNFRRSLFLISQLAVAHAVKSDSNEIRDETEDEILQTNAIQYKASPSQKSPESGKKNSPGKVANGLNAQLYNLNQGVFSGASKTTYLSDGNSTHSGYLNQTILNSLYNDGGLILELGYAGPGFPSYLELGDYPLSGYFGGSSWETPGSQAVLFPDGQLRYIGPALDGRYADFGDLQELGVNTDQVGIDLPEVVEIEEIETGENSGITSSQLNDMSSQLEKSKEFQILDRKLDQLTLALSKVFLGSAEGGDKGHHSNNNVHIDGFVEGMGELNGKITELVKAVGMVSEQNQVIEAQTSKVLGTSTRTLFEVDAINSKLSEIKKDLASISAHESHIERQQSNNIVRSTRDINEINERITDLLRAVGALSNGSYGNHPSAKLPYRPNSSEELREIRGYMSRMQDSIATISGEVTSFLSVIEKTSLQNIEGINQLRKEFSQFEAFVGEKIAKTDLSEKQDHAETMQLLNQEYAQIGNLGKRVNSLFASLNFALGQLRKVEDKDEDYSKAIKTIGVLLQRLGQTSSTLDKLVKKEMSLINNNRWSNNPNEGSVDSKLVLESLRELGNEVGNLTTQQLELFKKYSSESQNEGYEAVVNRINQLQKIVTQLVSEESNYFKTPNSENYSRELVRDVENLSQNIIHLNSIVKGLVIQQRKLIDYSGSDHQGEGSSETHWNELNANFEKLWRVINMLTTQKNWIKQQTYAISKIDSHVTEIGSKINLLINEQTRLQGIDSTRDKGSRGNLDVTSKLEQLRRTVEQLTRDQRILLGKYKDGKNPEALVRDIQSVNYKLADLGSVVTRLLQEQRILIAKSVLGK</sequence>
<keyword evidence="4" id="KW-1185">Reference proteome</keyword>
<feature type="coiled-coil region" evidence="1">
    <location>
        <begin position="755"/>
        <end position="782"/>
    </location>
</feature>
<evidence type="ECO:0000256" key="2">
    <source>
        <dbReference type="SAM" id="MobiDB-lite"/>
    </source>
</evidence>
<gene>
    <name evidence="3" type="ORF">K7432_008920</name>
</gene>
<feature type="region of interest" description="Disordered" evidence="2">
    <location>
        <begin position="56"/>
        <end position="77"/>
    </location>
</feature>
<evidence type="ECO:0000313" key="3">
    <source>
        <dbReference type="EMBL" id="KAK9709626.1"/>
    </source>
</evidence>
<evidence type="ECO:0000313" key="4">
    <source>
        <dbReference type="Proteomes" id="UP001479436"/>
    </source>
</evidence>
<name>A0ABR2VXU6_9FUNG</name>
<feature type="compositionally biased region" description="Polar residues" evidence="2">
    <location>
        <begin position="56"/>
        <end position="67"/>
    </location>
</feature>
<dbReference type="Proteomes" id="UP001479436">
    <property type="component" value="Unassembled WGS sequence"/>
</dbReference>
<dbReference type="EMBL" id="JASJQH010007398">
    <property type="protein sequence ID" value="KAK9709626.1"/>
    <property type="molecule type" value="Genomic_DNA"/>
</dbReference>
<protein>
    <submittedName>
        <fullName evidence="3">Uncharacterized protein</fullName>
    </submittedName>
</protein>
<evidence type="ECO:0000256" key="1">
    <source>
        <dbReference type="SAM" id="Coils"/>
    </source>
</evidence>
<organism evidence="3 4">
    <name type="scientific">Basidiobolus ranarum</name>
    <dbReference type="NCBI Taxonomy" id="34480"/>
    <lineage>
        <taxon>Eukaryota</taxon>
        <taxon>Fungi</taxon>
        <taxon>Fungi incertae sedis</taxon>
        <taxon>Zoopagomycota</taxon>
        <taxon>Entomophthoromycotina</taxon>
        <taxon>Basidiobolomycetes</taxon>
        <taxon>Basidiobolales</taxon>
        <taxon>Basidiobolaceae</taxon>
        <taxon>Basidiobolus</taxon>
    </lineage>
</organism>
<accession>A0ABR2VXU6</accession>
<reference evidence="3 4" key="1">
    <citation type="submission" date="2023-04" db="EMBL/GenBank/DDBJ databases">
        <title>Genome of Basidiobolus ranarum AG-B5.</title>
        <authorList>
            <person name="Stajich J.E."/>
            <person name="Carter-House D."/>
            <person name="Gryganskyi A."/>
        </authorList>
    </citation>
    <scope>NUCLEOTIDE SEQUENCE [LARGE SCALE GENOMIC DNA]</scope>
    <source>
        <strain evidence="3 4">AG-B5</strain>
    </source>
</reference>